<keyword evidence="6" id="KW-0012">Acyltransferase</keyword>
<dbReference type="GO" id="GO:0008270">
    <property type="term" value="F:zinc ion binding"/>
    <property type="evidence" value="ECO:0007669"/>
    <property type="project" value="UniProtKB-KW"/>
</dbReference>
<gene>
    <name evidence="6" type="ORF">MEDL_58632</name>
</gene>
<keyword evidence="3" id="KW-0862">Zinc</keyword>
<dbReference type="GO" id="GO:0061630">
    <property type="term" value="F:ubiquitin protein ligase activity"/>
    <property type="evidence" value="ECO:0007669"/>
    <property type="project" value="UniProtKB-EC"/>
</dbReference>
<dbReference type="SUPFAM" id="SSF57850">
    <property type="entry name" value="RING/U-box"/>
    <property type="match status" value="1"/>
</dbReference>
<name>A0A8S3UWY2_MYTED</name>
<dbReference type="AlphaFoldDB" id="A0A8S3UWY2"/>
<dbReference type="Proteomes" id="UP000683360">
    <property type="component" value="Unassembled WGS sequence"/>
</dbReference>
<protein>
    <submittedName>
        <fullName evidence="6">TRIM13</fullName>
        <ecNumber evidence="6">2.3.2.27</ecNumber>
    </submittedName>
</protein>
<dbReference type="InterPro" id="IPR027370">
    <property type="entry name" value="Znf-RING_euk"/>
</dbReference>
<evidence type="ECO:0000313" key="6">
    <source>
        <dbReference type="EMBL" id="CAG2246654.1"/>
    </source>
</evidence>
<sequence length="154" mass="18162">MESDEYKQLYNYVCDGQYPPEFENNDRSFKRKAKQFHIKNNEMTTIQTKMAEVDNSKNITMLQEELICPICLDLFERPISLPCLHSFCFKCIEQKTARDATQQVFPRGYVICTCPTCRKRNMIPNVENLPKNFSLANIVEKFKQCVKDTRVKWS</sequence>
<dbReference type="InterPro" id="IPR001841">
    <property type="entry name" value="Znf_RING"/>
</dbReference>
<dbReference type="EMBL" id="CAJPWZ010002878">
    <property type="protein sequence ID" value="CAG2246654.1"/>
    <property type="molecule type" value="Genomic_DNA"/>
</dbReference>
<keyword evidence="7" id="KW-1185">Reference proteome</keyword>
<evidence type="ECO:0000313" key="7">
    <source>
        <dbReference type="Proteomes" id="UP000683360"/>
    </source>
</evidence>
<organism evidence="6 7">
    <name type="scientific">Mytilus edulis</name>
    <name type="common">Blue mussel</name>
    <dbReference type="NCBI Taxonomy" id="6550"/>
    <lineage>
        <taxon>Eukaryota</taxon>
        <taxon>Metazoa</taxon>
        <taxon>Spiralia</taxon>
        <taxon>Lophotrochozoa</taxon>
        <taxon>Mollusca</taxon>
        <taxon>Bivalvia</taxon>
        <taxon>Autobranchia</taxon>
        <taxon>Pteriomorphia</taxon>
        <taxon>Mytilida</taxon>
        <taxon>Mytiloidea</taxon>
        <taxon>Mytilidae</taxon>
        <taxon>Mytilinae</taxon>
        <taxon>Mytilus</taxon>
    </lineage>
</organism>
<dbReference type="SMART" id="SM00184">
    <property type="entry name" value="RING"/>
    <property type="match status" value="1"/>
</dbReference>
<dbReference type="PANTHER" id="PTHR25462">
    <property type="entry name" value="BONUS, ISOFORM C-RELATED"/>
    <property type="match status" value="1"/>
</dbReference>
<feature type="domain" description="RING-type" evidence="5">
    <location>
        <begin position="68"/>
        <end position="118"/>
    </location>
</feature>
<evidence type="ECO:0000256" key="4">
    <source>
        <dbReference type="PROSITE-ProRule" id="PRU00175"/>
    </source>
</evidence>
<dbReference type="InterPro" id="IPR047153">
    <property type="entry name" value="TRIM45/56/19-like"/>
</dbReference>
<dbReference type="PROSITE" id="PS50089">
    <property type="entry name" value="ZF_RING_2"/>
    <property type="match status" value="1"/>
</dbReference>
<evidence type="ECO:0000256" key="2">
    <source>
        <dbReference type="ARBA" id="ARBA00022771"/>
    </source>
</evidence>
<comment type="caution">
    <text evidence="6">The sequence shown here is derived from an EMBL/GenBank/DDBJ whole genome shotgun (WGS) entry which is preliminary data.</text>
</comment>
<accession>A0A8S3UWY2</accession>
<dbReference type="OrthoDB" id="6163055at2759"/>
<proteinExistence type="predicted"/>
<keyword evidence="1" id="KW-0479">Metal-binding</keyword>
<evidence type="ECO:0000259" key="5">
    <source>
        <dbReference type="PROSITE" id="PS50089"/>
    </source>
</evidence>
<dbReference type="PROSITE" id="PS00518">
    <property type="entry name" value="ZF_RING_1"/>
    <property type="match status" value="1"/>
</dbReference>
<dbReference type="InterPro" id="IPR013083">
    <property type="entry name" value="Znf_RING/FYVE/PHD"/>
</dbReference>
<dbReference type="Pfam" id="PF13445">
    <property type="entry name" value="zf-RING_UBOX"/>
    <property type="match status" value="1"/>
</dbReference>
<dbReference type="Gene3D" id="3.30.40.10">
    <property type="entry name" value="Zinc/RING finger domain, C3HC4 (zinc finger)"/>
    <property type="match status" value="1"/>
</dbReference>
<dbReference type="InterPro" id="IPR017907">
    <property type="entry name" value="Znf_RING_CS"/>
</dbReference>
<dbReference type="PANTHER" id="PTHR25462:SF306">
    <property type="entry name" value="TRIPARTITE MOTIF CONTAINING 9"/>
    <property type="match status" value="1"/>
</dbReference>
<evidence type="ECO:0000256" key="3">
    <source>
        <dbReference type="ARBA" id="ARBA00022833"/>
    </source>
</evidence>
<keyword evidence="2 4" id="KW-0863">Zinc-finger</keyword>
<evidence type="ECO:0000256" key="1">
    <source>
        <dbReference type="ARBA" id="ARBA00022723"/>
    </source>
</evidence>
<reference evidence="6" key="1">
    <citation type="submission" date="2021-03" db="EMBL/GenBank/DDBJ databases">
        <authorList>
            <person name="Bekaert M."/>
        </authorList>
    </citation>
    <scope>NUCLEOTIDE SEQUENCE</scope>
</reference>
<keyword evidence="6" id="KW-0808">Transferase</keyword>
<dbReference type="EC" id="2.3.2.27" evidence="6"/>